<evidence type="ECO:0000313" key="1">
    <source>
        <dbReference type="EMBL" id="ORX50978.1"/>
    </source>
</evidence>
<evidence type="ECO:0008006" key="3">
    <source>
        <dbReference type="Google" id="ProtNLM"/>
    </source>
</evidence>
<organism evidence="1 2">
    <name type="scientific">Hesseltinella vesiculosa</name>
    <dbReference type="NCBI Taxonomy" id="101127"/>
    <lineage>
        <taxon>Eukaryota</taxon>
        <taxon>Fungi</taxon>
        <taxon>Fungi incertae sedis</taxon>
        <taxon>Mucoromycota</taxon>
        <taxon>Mucoromycotina</taxon>
        <taxon>Mucoromycetes</taxon>
        <taxon>Mucorales</taxon>
        <taxon>Cunninghamellaceae</taxon>
        <taxon>Hesseltinella</taxon>
    </lineage>
</organism>
<gene>
    <name evidence="1" type="ORF">DM01DRAFT_263781</name>
</gene>
<dbReference type="SUPFAM" id="SSF56219">
    <property type="entry name" value="DNase I-like"/>
    <property type="match status" value="1"/>
</dbReference>
<dbReference type="Gene3D" id="3.60.10.10">
    <property type="entry name" value="Endonuclease/exonuclease/phosphatase"/>
    <property type="match status" value="1"/>
</dbReference>
<dbReference type="EMBL" id="MCGT01000022">
    <property type="protein sequence ID" value="ORX50978.1"/>
    <property type="molecule type" value="Genomic_DNA"/>
</dbReference>
<accession>A0A1X2GD27</accession>
<evidence type="ECO:0000313" key="2">
    <source>
        <dbReference type="Proteomes" id="UP000242146"/>
    </source>
</evidence>
<dbReference type="Proteomes" id="UP000242146">
    <property type="component" value="Unassembled WGS sequence"/>
</dbReference>
<comment type="caution">
    <text evidence="1">The sequence shown here is derived from an EMBL/GenBank/DDBJ whole genome shotgun (WGS) entry which is preliminary data.</text>
</comment>
<dbReference type="OrthoDB" id="2208582at2759"/>
<proteinExistence type="predicted"/>
<feature type="non-terminal residue" evidence="1">
    <location>
        <position position="71"/>
    </location>
</feature>
<protein>
    <recommendedName>
        <fullName evidence="3">Endonuclease/exonuclease/phosphatase domain-containing protein</fullName>
    </recommendedName>
</protein>
<reference evidence="1 2" key="1">
    <citation type="submission" date="2016-07" db="EMBL/GenBank/DDBJ databases">
        <title>Pervasive Adenine N6-methylation of Active Genes in Fungi.</title>
        <authorList>
            <consortium name="DOE Joint Genome Institute"/>
            <person name="Mondo S.J."/>
            <person name="Dannebaum R.O."/>
            <person name="Kuo R.C."/>
            <person name="Labutti K."/>
            <person name="Haridas S."/>
            <person name="Kuo A."/>
            <person name="Salamov A."/>
            <person name="Ahrendt S.R."/>
            <person name="Lipzen A."/>
            <person name="Sullivan W."/>
            <person name="Andreopoulos W.B."/>
            <person name="Clum A."/>
            <person name="Lindquist E."/>
            <person name="Daum C."/>
            <person name="Ramamoorthy G.K."/>
            <person name="Gryganskyi A."/>
            <person name="Culley D."/>
            <person name="Magnuson J.K."/>
            <person name="James T.Y."/>
            <person name="O'Malley M.A."/>
            <person name="Stajich J.E."/>
            <person name="Spatafora J.W."/>
            <person name="Visel A."/>
            <person name="Grigoriev I.V."/>
        </authorList>
    </citation>
    <scope>NUCLEOTIDE SEQUENCE [LARGE SCALE GENOMIC DNA]</scope>
    <source>
        <strain evidence="1 2">NRRL 3301</strain>
    </source>
</reference>
<name>A0A1X2GD27_9FUNG</name>
<sequence length="71" mass="7849">MSALPTLLPSPSSLPSRQSSLRLGTLNCRGLAKISKPDTQQHFIRFLRNHNFSILALQETHANSDTVISSF</sequence>
<dbReference type="AlphaFoldDB" id="A0A1X2GD27"/>
<dbReference type="InterPro" id="IPR036691">
    <property type="entry name" value="Endo/exonu/phosph_ase_sf"/>
</dbReference>
<keyword evidence="2" id="KW-1185">Reference proteome</keyword>